<evidence type="ECO:0000313" key="5">
    <source>
        <dbReference type="EMBL" id="GAV49455.1"/>
    </source>
</evidence>
<keyword evidence="3" id="KW-0539">Nucleus</keyword>
<organism evidence="5 6">
    <name type="scientific">Zygosaccharomyces rouxii</name>
    <dbReference type="NCBI Taxonomy" id="4956"/>
    <lineage>
        <taxon>Eukaryota</taxon>
        <taxon>Fungi</taxon>
        <taxon>Dikarya</taxon>
        <taxon>Ascomycota</taxon>
        <taxon>Saccharomycotina</taxon>
        <taxon>Saccharomycetes</taxon>
        <taxon>Saccharomycetales</taxon>
        <taxon>Saccharomycetaceae</taxon>
        <taxon>Zygosaccharomyces</taxon>
    </lineage>
</organism>
<dbReference type="GO" id="GO:0006281">
    <property type="term" value="P:DNA repair"/>
    <property type="evidence" value="ECO:0007669"/>
    <property type="project" value="InterPro"/>
</dbReference>
<evidence type="ECO:0000313" key="6">
    <source>
        <dbReference type="Proteomes" id="UP000187013"/>
    </source>
</evidence>
<evidence type="ECO:0000256" key="2">
    <source>
        <dbReference type="ARBA" id="ARBA00022763"/>
    </source>
</evidence>
<dbReference type="InterPro" id="IPR013882">
    <property type="entry name" value="Ctp1_C"/>
</dbReference>
<protein>
    <recommendedName>
        <fullName evidence="4">DNA endonuclease activator Ctp1 C-terminal domain-containing protein</fullName>
    </recommendedName>
</protein>
<evidence type="ECO:0000256" key="1">
    <source>
        <dbReference type="ARBA" id="ARBA00004123"/>
    </source>
</evidence>
<evidence type="ECO:0000259" key="4">
    <source>
        <dbReference type="Pfam" id="PF08573"/>
    </source>
</evidence>
<dbReference type="Proteomes" id="UP000187013">
    <property type="component" value="Unassembled WGS sequence"/>
</dbReference>
<dbReference type="AlphaFoldDB" id="A0A1Q3A189"/>
<feature type="domain" description="DNA endonuclease activator Ctp1 C-terminal" evidence="4">
    <location>
        <begin position="153"/>
        <end position="273"/>
    </location>
</feature>
<proteinExistence type="predicted"/>
<comment type="caution">
    <text evidence="5">The sequence shown here is derived from an EMBL/GenBank/DDBJ whole genome shotgun (WGS) entry which is preliminary data.</text>
</comment>
<dbReference type="GO" id="GO:0005634">
    <property type="term" value="C:nucleus"/>
    <property type="evidence" value="ECO:0007669"/>
    <property type="project" value="UniProtKB-SubCell"/>
</dbReference>
<comment type="subcellular location">
    <subcellularLocation>
        <location evidence="1">Nucleus</location>
    </subcellularLocation>
</comment>
<reference evidence="5 6" key="1">
    <citation type="submission" date="2016-08" db="EMBL/GenBank/DDBJ databases">
        <title>Draft genome sequence of allopolyploid Zygosaccharomyces rouxii.</title>
        <authorList>
            <person name="Watanabe J."/>
            <person name="Uehara K."/>
            <person name="Mogi Y."/>
            <person name="Tsukioka Y."/>
        </authorList>
    </citation>
    <scope>NUCLEOTIDE SEQUENCE [LARGE SCALE GENOMIC DNA]</scope>
    <source>
        <strain evidence="5 6">NBRC 110957</strain>
    </source>
</reference>
<dbReference type="Pfam" id="PF08573">
    <property type="entry name" value="SAE2"/>
    <property type="match status" value="1"/>
</dbReference>
<accession>A0A1Q3A189</accession>
<dbReference type="OrthoDB" id="5801062at2759"/>
<evidence type="ECO:0000256" key="3">
    <source>
        <dbReference type="ARBA" id="ARBA00023242"/>
    </source>
</evidence>
<sequence length="337" mass="39117">MQLQSNLAVLLEFDLNRLLAVQSDVTLLISRRVRELLDRSKELGDEHSTINDKDEDKGDTSIGIVGGDRSNHQMDDGDDSDDFILTQLGEHTGEKIWTHENEDLVTLRAELPKADISSPLKESQSLPDSYNHMKNDSRELDVQVEEDELPSANNNSRKELSQVTKKLCVRFPDNKPVVPRTNFNINPYTGKPWILEDFKRNEDINSVKKRQQNMKAQKIYAEGFPPPEAGRQSLIDKEISKGVENNFYEFENLRDRSHSPPGFGRLDFPNTQERFDDKQKSQNIIFHKTKWRFRKATCNAVPLYEREFLFKNDKLNEIVDDGTFEWNDSELQIYTRK</sequence>
<dbReference type="eggNOG" id="ENOG502S084">
    <property type="taxonomic scope" value="Eukaryota"/>
</dbReference>
<name>A0A1Q3A189_ZYGRO</name>
<gene>
    <name evidence="5" type="ORF">ZYGR_0P00980</name>
</gene>
<keyword evidence="2" id="KW-0227">DNA damage</keyword>
<dbReference type="EMBL" id="BDGX01000016">
    <property type="protein sequence ID" value="GAV49455.1"/>
    <property type="molecule type" value="Genomic_DNA"/>
</dbReference>